<sequence>MKTSTSERKHGIQWIARMQLDDLDFVDDLALLSHTQQQMQGKSTSVAAASTAEKREPKERITLSNGIIYMKNEEQLDRTRKEGSGQNGSENSIQWPMLHWEQQA</sequence>
<evidence type="ECO:0000313" key="4">
    <source>
        <dbReference type="WBParaSite" id="SCUD_0001931101-mRNA-1"/>
    </source>
</evidence>
<dbReference type="AlphaFoldDB" id="A0A183KW64"/>
<dbReference type="WBParaSite" id="SCUD_0001931101-mRNA-1">
    <property type="protein sequence ID" value="SCUD_0001931101-mRNA-1"/>
    <property type="gene ID" value="SCUD_0001931101"/>
</dbReference>
<organism evidence="4">
    <name type="scientific">Schistosoma curassoni</name>
    <dbReference type="NCBI Taxonomy" id="6186"/>
    <lineage>
        <taxon>Eukaryota</taxon>
        <taxon>Metazoa</taxon>
        <taxon>Spiralia</taxon>
        <taxon>Lophotrochozoa</taxon>
        <taxon>Platyhelminthes</taxon>
        <taxon>Trematoda</taxon>
        <taxon>Digenea</taxon>
        <taxon>Strigeidida</taxon>
        <taxon>Schistosomatoidea</taxon>
        <taxon>Schistosomatidae</taxon>
        <taxon>Schistosoma</taxon>
    </lineage>
</organism>
<feature type="region of interest" description="Disordered" evidence="1">
    <location>
        <begin position="36"/>
        <end position="57"/>
    </location>
</feature>
<dbReference type="Proteomes" id="UP000279833">
    <property type="component" value="Unassembled WGS sequence"/>
</dbReference>
<feature type="region of interest" description="Disordered" evidence="1">
    <location>
        <begin position="72"/>
        <end position="104"/>
    </location>
</feature>
<accession>A0A183KW64</accession>
<keyword evidence="3" id="KW-1185">Reference proteome</keyword>
<feature type="compositionally biased region" description="Polar residues" evidence="1">
    <location>
        <begin position="36"/>
        <end position="48"/>
    </location>
</feature>
<name>A0A183KW64_9TREM</name>
<feature type="compositionally biased region" description="Basic and acidic residues" evidence="1">
    <location>
        <begin position="72"/>
        <end position="83"/>
    </location>
</feature>
<proteinExistence type="predicted"/>
<protein>
    <submittedName>
        <fullName evidence="2 4">Uncharacterized protein</fullName>
    </submittedName>
</protein>
<evidence type="ECO:0000256" key="1">
    <source>
        <dbReference type="SAM" id="MobiDB-lite"/>
    </source>
</evidence>
<reference evidence="4" key="1">
    <citation type="submission" date="2016-06" db="UniProtKB">
        <authorList>
            <consortium name="WormBaseParasite"/>
        </authorList>
    </citation>
    <scope>IDENTIFICATION</scope>
</reference>
<reference evidence="2 3" key="2">
    <citation type="submission" date="2018-11" db="EMBL/GenBank/DDBJ databases">
        <authorList>
            <consortium name="Pathogen Informatics"/>
        </authorList>
    </citation>
    <scope>NUCLEOTIDE SEQUENCE [LARGE SCALE GENOMIC DNA]</scope>
    <source>
        <strain evidence="2">Dakar</strain>
        <strain evidence="3">Dakar, Senegal</strain>
    </source>
</reference>
<dbReference type="EMBL" id="UZAK01042292">
    <property type="protein sequence ID" value="VDP68728.1"/>
    <property type="molecule type" value="Genomic_DNA"/>
</dbReference>
<evidence type="ECO:0000313" key="2">
    <source>
        <dbReference type="EMBL" id="VDP68728.1"/>
    </source>
</evidence>
<evidence type="ECO:0000313" key="3">
    <source>
        <dbReference type="Proteomes" id="UP000279833"/>
    </source>
</evidence>
<gene>
    <name evidence="2" type="ORF">SCUD_LOCUS19308</name>
</gene>